<dbReference type="PANTHER" id="PTHR24305">
    <property type="entry name" value="CYTOCHROME P450"/>
    <property type="match status" value="1"/>
</dbReference>
<keyword evidence="1" id="KW-0479">Metal-binding</keyword>
<dbReference type="EMBL" id="JAQJZL010000001">
    <property type="protein sequence ID" value="KAJ6057070.1"/>
    <property type="molecule type" value="Genomic_DNA"/>
</dbReference>
<evidence type="ECO:0000256" key="1">
    <source>
        <dbReference type="PIRSR" id="PIRSR602401-1"/>
    </source>
</evidence>
<keyword evidence="1" id="KW-0408">Iron</keyword>
<dbReference type="GO" id="GO:0005506">
    <property type="term" value="F:iron ion binding"/>
    <property type="evidence" value="ECO:0007669"/>
    <property type="project" value="InterPro"/>
</dbReference>
<gene>
    <name evidence="2" type="ORF">N7460_000344</name>
</gene>
<dbReference type="SUPFAM" id="SSF48264">
    <property type="entry name" value="Cytochrome P450"/>
    <property type="match status" value="1"/>
</dbReference>
<comment type="caution">
    <text evidence="2">The sequence shown here is derived from an EMBL/GenBank/DDBJ whole genome shotgun (WGS) entry which is preliminary data.</text>
</comment>
<dbReference type="Proteomes" id="UP001219568">
    <property type="component" value="Unassembled WGS sequence"/>
</dbReference>
<dbReference type="Pfam" id="PF00067">
    <property type="entry name" value="p450"/>
    <property type="match status" value="1"/>
</dbReference>
<dbReference type="GO" id="GO:0004497">
    <property type="term" value="F:monooxygenase activity"/>
    <property type="evidence" value="ECO:0007669"/>
    <property type="project" value="InterPro"/>
</dbReference>
<name>A0AAD6NF47_PENCN</name>
<protein>
    <recommendedName>
        <fullName evidence="4">Cytochrome P450</fullName>
    </recommendedName>
</protein>
<evidence type="ECO:0000313" key="2">
    <source>
        <dbReference type="EMBL" id="KAJ6057070.1"/>
    </source>
</evidence>
<dbReference type="GO" id="GO:0020037">
    <property type="term" value="F:heme binding"/>
    <property type="evidence" value="ECO:0007669"/>
    <property type="project" value="InterPro"/>
</dbReference>
<evidence type="ECO:0000313" key="3">
    <source>
        <dbReference type="Proteomes" id="UP001219568"/>
    </source>
</evidence>
<accession>A0AAD6NF47</accession>
<keyword evidence="3" id="KW-1185">Reference proteome</keyword>
<dbReference type="PANTHER" id="PTHR24305:SF172">
    <property type="entry name" value="P450, PUTATIVE (EUROFUNG)-RELATED"/>
    <property type="match status" value="1"/>
</dbReference>
<dbReference type="Gene3D" id="1.10.630.10">
    <property type="entry name" value="Cytochrome P450"/>
    <property type="match status" value="1"/>
</dbReference>
<dbReference type="PRINTS" id="PR00463">
    <property type="entry name" value="EP450I"/>
</dbReference>
<dbReference type="InterPro" id="IPR036396">
    <property type="entry name" value="Cyt_P450_sf"/>
</dbReference>
<dbReference type="InterPro" id="IPR002401">
    <property type="entry name" value="Cyt_P450_E_grp-I"/>
</dbReference>
<dbReference type="GO" id="GO:0016705">
    <property type="term" value="F:oxidoreductase activity, acting on paired donors, with incorporation or reduction of molecular oxygen"/>
    <property type="evidence" value="ECO:0007669"/>
    <property type="project" value="InterPro"/>
</dbReference>
<keyword evidence="1" id="KW-0349">Heme</keyword>
<proteinExistence type="predicted"/>
<comment type="cofactor">
    <cofactor evidence="1">
        <name>heme</name>
        <dbReference type="ChEBI" id="CHEBI:30413"/>
    </cofactor>
</comment>
<organism evidence="2 3">
    <name type="scientific">Penicillium canescens</name>
    <dbReference type="NCBI Taxonomy" id="5083"/>
    <lineage>
        <taxon>Eukaryota</taxon>
        <taxon>Fungi</taxon>
        <taxon>Dikarya</taxon>
        <taxon>Ascomycota</taxon>
        <taxon>Pezizomycotina</taxon>
        <taxon>Eurotiomycetes</taxon>
        <taxon>Eurotiomycetidae</taxon>
        <taxon>Eurotiales</taxon>
        <taxon>Aspergillaceae</taxon>
        <taxon>Penicillium</taxon>
    </lineage>
</organism>
<dbReference type="GO" id="GO:0043386">
    <property type="term" value="P:mycotoxin biosynthetic process"/>
    <property type="evidence" value="ECO:0007669"/>
    <property type="project" value="UniProtKB-ARBA"/>
</dbReference>
<dbReference type="AlphaFoldDB" id="A0AAD6NF47"/>
<evidence type="ECO:0008006" key="4">
    <source>
        <dbReference type="Google" id="ProtNLM"/>
    </source>
</evidence>
<sequence length="115" mass="12839">MLPPMIFGLPRRTPAQGAPILNDYIAGDTSVSMSAYVVHHQESIFRDHDTYKPERWLGDEGKALQPFLFFVPFSTGASGCIGRNISYLAQTVLLASLVHRFEIALPSPHWDPSIR</sequence>
<reference evidence="2" key="1">
    <citation type="journal article" date="2023" name="IMA Fungus">
        <title>Comparative genomic study of the Penicillium genus elucidates a diverse pangenome and 15 lateral gene transfer events.</title>
        <authorList>
            <person name="Petersen C."/>
            <person name="Sorensen T."/>
            <person name="Nielsen M.R."/>
            <person name="Sondergaard T.E."/>
            <person name="Sorensen J.L."/>
            <person name="Fitzpatrick D.A."/>
            <person name="Frisvad J.C."/>
            <person name="Nielsen K.L."/>
        </authorList>
    </citation>
    <scope>NUCLEOTIDE SEQUENCE</scope>
    <source>
        <strain evidence="2">IBT 15450</strain>
    </source>
</reference>
<dbReference type="InterPro" id="IPR050121">
    <property type="entry name" value="Cytochrome_P450_monoxygenase"/>
</dbReference>
<reference evidence="2" key="2">
    <citation type="submission" date="2023-01" db="EMBL/GenBank/DDBJ databases">
        <authorList>
            <person name="Petersen C."/>
        </authorList>
    </citation>
    <scope>NUCLEOTIDE SEQUENCE</scope>
    <source>
        <strain evidence="2">IBT 15450</strain>
    </source>
</reference>
<feature type="binding site" description="axial binding residue" evidence="1">
    <location>
        <position position="80"/>
    </location>
    <ligand>
        <name>heme</name>
        <dbReference type="ChEBI" id="CHEBI:30413"/>
    </ligand>
    <ligandPart>
        <name>Fe</name>
        <dbReference type="ChEBI" id="CHEBI:18248"/>
    </ligandPart>
</feature>
<dbReference type="InterPro" id="IPR001128">
    <property type="entry name" value="Cyt_P450"/>
</dbReference>